<organism evidence="9 10">
    <name type="scientific">Psychromicrobium lacuslunae</name>
    <dbReference type="NCBI Taxonomy" id="1618207"/>
    <lineage>
        <taxon>Bacteria</taxon>
        <taxon>Bacillati</taxon>
        <taxon>Actinomycetota</taxon>
        <taxon>Actinomycetes</taxon>
        <taxon>Micrococcales</taxon>
        <taxon>Micrococcaceae</taxon>
        <taxon>Psychromicrobium</taxon>
    </lineage>
</organism>
<feature type="domain" description="Putative zinc-finger" evidence="8">
    <location>
        <begin position="20"/>
        <end position="45"/>
    </location>
</feature>
<evidence type="ECO:0000313" key="10">
    <source>
        <dbReference type="Proteomes" id="UP000061839"/>
    </source>
</evidence>
<evidence type="ECO:0000256" key="2">
    <source>
        <dbReference type="ARBA" id="ARBA00022692"/>
    </source>
</evidence>
<dbReference type="Gene3D" id="1.10.10.1320">
    <property type="entry name" value="Anti-sigma factor, zinc-finger domain"/>
    <property type="match status" value="1"/>
</dbReference>
<dbReference type="GO" id="GO:0016020">
    <property type="term" value="C:membrane"/>
    <property type="evidence" value="ECO:0007669"/>
    <property type="project" value="UniProtKB-SubCell"/>
</dbReference>
<evidence type="ECO:0000256" key="6">
    <source>
        <dbReference type="ARBA" id="ARBA00023163"/>
    </source>
</evidence>
<dbReference type="InterPro" id="IPR027383">
    <property type="entry name" value="Znf_put"/>
</dbReference>
<evidence type="ECO:0000256" key="3">
    <source>
        <dbReference type="ARBA" id="ARBA00022989"/>
    </source>
</evidence>
<dbReference type="PANTHER" id="PTHR37461">
    <property type="entry name" value="ANTI-SIGMA-K FACTOR RSKA"/>
    <property type="match status" value="1"/>
</dbReference>
<dbReference type="InterPro" id="IPR041916">
    <property type="entry name" value="Anti_sigma_zinc_sf"/>
</dbReference>
<dbReference type="STRING" id="1618207.UM93_05060"/>
<keyword evidence="10" id="KW-1185">Reference proteome</keyword>
<protein>
    <recommendedName>
        <fullName evidence="8">Putative zinc-finger domain-containing protein</fullName>
    </recommendedName>
</protein>
<dbReference type="Proteomes" id="UP000061839">
    <property type="component" value="Chromosome"/>
</dbReference>
<name>A0A0D4BXK3_9MICC</name>
<keyword evidence="5 7" id="KW-0472">Membrane</keyword>
<dbReference type="GO" id="GO:0016989">
    <property type="term" value="F:sigma factor antagonist activity"/>
    <property type="evidence" value="ECO:0007669"/>
    <property type="project" value="TreeGrafter"/>
</dbReference>
<keyword evidence="6" id="KW-0804">Transcription</keyword>
<dbReference type="AlphaFoldDB" id="A0A0D4BXK3"/>
<evidence type="ECO:0000256" key="1">
    <source>
        <dbReference type="ARBA" id="ARBA00004167"/>
    </source>
</evidence>
<dbReference type="KEGG" id="ari:UM93_05060"/>
<dbReference type="GO" id="GO:0006417">
    <property type="term" value="P:regulation of translation"/>
    <property type="evidence" value="ECO:0007669"/>
    <property type="project" value="TreeGrafter"/>
</dbReference>
<dbReference type="OrthoDB" id="5242431at2"/>
<keyword evidence="4" id="KW-0805">Transcription regulation</keyword>
<keyword evidence="3 7" id="KW-1133">Transmembrane helix</keyword>
<sequence>MSRFSSKSQHDDSFNDWDAAYVLGSLSPKERHQYEEHLARCALCREAVSQLAGIPGILGTVPAEQAIQVLTQDAIPPAATQTLPELASRVRRGRLRRRVLIATAGLAVAACAVGTTAVLLPRESHSQIQQALAIPLNFASVSAANFTVTGKALSMGWGTQLEWVCEHSEKTTNTPPNALNYDSSVPSPYQLVVTDKSGKETVAASWQATDQSEIFPVTTIALPITQIAKIEVRLSSTGQVAARANL</sequence>
<evidence type="ECO:0000256" key="7">
    <source>
        <dbReference type="SAM" id="Phobius"/>
    </source>
</evidence>
<proteinExistence type="predicted"/>
<evidence type="ECO:0000313" key="9">
    <source>
        <dbReference type="EMBL" id="AJT41043.1"/>
    </source>
</evidence>
<gene>
    <name evidence="9" type="ORF">UM93_05060</name>
</gene>
<dbReference type="RefSeq" id="WP_045074097.1">
    <property type="nucleotide sequence ID" value="NZ_CP011005.1"/>
</dbReference>
<dbReference type="PANTHER" id="PTHR37461:SF1">
    <property type="entry name" value="ANTI-SIGMA-K FACTOR RSKA"/>
    <property type="match status" value="1"/>
</dbReference>
<evidence type="ECO:0000256" key="4">
    <source>
        <dbReference type="ARBA" id="ARBA00023015"/>
    </source>
</evidence>
<keyword evidence="2 7" id="KW-0812">Transmembrane</keyword>
<evidence type="ECO:0000256" key="5">
    <source>
        <dbReference type="ARBA" id="ARBA00023136"/>
    </source>
</evidence>
<dbReference type="EMBL" id="CP011005">
    <property type="protein sequence ID" value="AJT41043.1"/>
    <property type="molecule type" value="Genomic_DNA"/>
</dbReference>
<feature type="transmembrane region" description="Helical" evidence="7">
    <location>
        <begin position="99"/>
        <end position="120"/>
    </location>
</feature>
<dbReference type="Pfam" id="PF13490">
    <property type="entry name" value="zf-HC2"/>
    <property type="match status" value="1"/>
</dbReference>
<dbReference type="HOGENOM" id="CLU_056526_1_0_11"/>
<dbReference type="InterPro" id="IPR051474">
    <property type="entry name" value="Anti-sigma-K/W_factor"/>
</dbReference>
<dbReference type="PATRIC" id="fig|1618207.4.peg.1030"/>
<reference evidence="9 10" key="1">
    <citation type="journal article" date="2015" name="Genome Announc.">
        <title>Complete Genome Sequencing of Protease-Producing Novel Arthrobacter sp. Strain IHBB 11108 Using PacBio Single-Molecule Real-Time Sequencing Technology.</title>
        <authorList>
            <person name="Kiran S."/>
            <person name="Swarnkar M.K."/>
            <person name="Pal M."/>
            <person name="Thakur R."/>
            <person name="Tewari R."/>
            <person name="Singh A.K."/>
            <person name="Gulati A."/>
        </authorList>
    </citation>
    <scope>NUCLEOTIDE SEQUENCE [LARGE SCALE GENOMIC DNA]</scope>
    <source>
        <strain evidence="9 10">IHBB 11108</strain>
    </source>
</reference>
<accession>A0A0D4BXK3</accession>
<comment type="subcellular location">
    <subcellularLocation>
        <location evidence="1">Membrane</location>
        <topology evidence="1">Single-pass membrane protein</topology>
    </subcellularLocation>
</comment>
<evidence type="ECO:0000259" key="8">
    <source>
        <dbReference type="Pfam" id="PF13490"/>
    </source>
</evidence>